<dbReference type="SUPFAM" id="SSF51905">
    <property type="entry name" value="FAD/NAD(P)-binding domain"/>
    <property type="match status" value="1"/>
</dbReference>
<dbReference type="EMBL" id="BSOG01000002">
    <property type="protein sequence ID" value="GLR13531.1"/>
    <property type="molecule type" value="Genomic_DNA"/>
</dbReference>
<dbReference type="Gene3D" id="3.30.9.100">
    <property type="match status" value="1"/>
</dbReference>
<comment type="caution">
    <text evidence="1">The sequence shown here is derived from an EMBL/GenBank/DDBJ whole genome shotgun (WGS) entry which is preliminary data.</text>
</comment>
<organism evidence="1 2">
    <name type="scientific">Chitinimonas prasina</name>
    <dbReference type="NCBI Taxonomy" id="1434937"/>
    <lineage>
        <taxon>Bacteria</taxon>
        <taxon>Pseudomonadati</taxon>
        <taxon>Pseudomonadota</taxon>
        <taxon>Betaproteobacteria</taxon>
        <taxon>Neisseriales</taxon>
        <taxon>Chitinibacteraceae</taxon>
        <taxon>Chitinimonas</taxon>
    </lineage>
</organism>
<gene>
    <name evidence="1" type="ORF">GCM10007907_23210</name>
</gene>
<dbReference type="PANTHER" id="PTHR43747:SF1">
    <property type="entry name" value="SLR1998 PROTEIN"/>
    <property type="match status" value="1"/>
</dbReference>
<dbReference type="InterPro" id="IPR050816">
    <property type="entry name" value="Flavin-dep_Halogenase_NPB"/>
</dbReference>
<dbReference type="PANTHER" id="PTHR43747">
    <property type="entry name" value="FAD-BINDING PROTEIN"/>
    <property type="match status" value="1"/>
</dbReference>
<name>A0ABQ5YJS2_9NEIS</name>
<dbReference type="Proteomes" id="UP001156706">
    <property type="component" value="Unassembled WGS sequence"/>
</dbReference>
<protein>
    <recommendedName>
        <fullName evidence="3">NAD(P)/FAD-dependent oxidoreductase</fullName>
    </recommendedName>
</protein>
<evidence type="ECO:0000313" key="1">
    <source>
        <dbReference type="EMBL" id="GLR13531.1"/>
    </source>
</evidence>
<evidence type="ECO:0000313" key="2">
    <source>
        <dbReference type="Proteomes" id="UP001156706"/>
    </source>
</evidence>
<dbReference type="InterPro" id="IPR036188">
    <property type="entry name" value="FAD/NAD-bd_sf"/>
</dbReference>
<reference evidence="2" key="1">
    <citation type="journal article" date="2019" name="Int. J. Syst. Evol. Microbiol.">
        <title>The Global Catalogue of Microorganisms (GCM) 10K type strain sequencing project: providing services to taxonomists for standard genome sequencing and annotation.</title>
        <authorList>
            <consortium name="The Broad Institute Genomics Platform"/>
            <consortium name="The Broad Institute Genome Sequencing Center for Infectious Disease"/>
            <person name="Wu L."/>
            <person name="Ma J."/>
        </authorList>
    </citation>
    <scope>NUCLEOTIDE SEQUENCE [LARGE SCALE GENOMIC DNA]</scope>
    <source>
        <strain evidence="2">NBRC 110044</strain>
    </source>
</reference>
<accession>A0ABQ5YJS2</accession>
<dbReference type="RefSeq" id="WP_284196630.1">
    <property type="nucleotide sequence ID" value="NZ_BSOG01000002.1"/>
</dbReference>
<dbReference type="InterPro" id="IPR006905">
    <property type="entry name" value="Flavin_halogenase"/>
</dbReference>
<evidence type="ECO:0008006" key="3">
    <source>
        <dbReference type="Google" id="ProtNLM"/>
    </source>
</evidence>
<dbReference type="Pfam" id="PF04820">
    <property type="entry name" value="Trp_halogenase"/>
    <property type="match status" value="2"/>
</dbReference>
<dbReference type="Gene3D" id="3.50.50.60">
    <property type="entry name" value="FAD/NAD(P)-binding domain"/>
    <property type="match status" value="1"/>
</dbReference>
<proteinExistence type="predicted"/>
<keyword evidence="2" id="KW-1185">Reference proteome</keyword>
<sequence length="448" mass="48452">MNKTFDIAVVGGGPAGAATALSIRRQSGLTVALVEKTDYGQPRVGETLSPGARSLLEYLEAWPAFEQAGHAPAYGNAAAWGNDAIYQRDFMFTPFGHGWHLDRRRFDADLVATAGQKGVVVYRNTLLEHVEREDGGCRLRLRQGEDTMGLTARFVVDASGKGQVVARKLGAERQLIDNMVALVAEYPAMPDADTFTLVEPCAQGWFYSACLPAEAGGRTWWVALMTDADLIQQHELRVPEVWWRLLNGARHTMARLAGAQAPARLQVVSAHSALLEPLYGQDWVAVGDAAGSYDPLSSSGIVRALDAGIHTGQAVVQALVGNRAALAQLAERHVGAYQQYLGTRASYYQMEQRWPDSNFWRRRQAVVTLAPDCQLVSVHKAVDAVAWPADLQPLEPASLLSACSTTTPAAAVVAAHPQRTEVGDERIILGLQWLLQAGLLAIAKPSTA</sequence>